<dbReference type="RefSeq" id="XP_060410514.1">
    <property type="nucleotide sequence ID" value="XM_060558647.1"/>
</dbReference>
<feature type="compositionally biased region" description="Basic and acidic residues" evidence="1">
    <location>
        <begin position="276"/>
        <end position="285"/>
    </location>
</feature>
<dbReference type="Proteomes" id="UP001230504">
    <property type="component" value="Unassembled WGS sequence"/>
</dbReference>
<feature type="compositionally biased region" description="Polar residues" evidence="1">
    <location>
        <begin position="203"/>
        <end position="219"/>
    </location>
</feature>
<feature type="compositionally biased region" description="Polar residues" evidence="1">
    <location>
        <begin position="157"/>
        <end position="169"/>
    </location>
</feature>
<reference evidence="2" key="1">
    <citation type="submission" date="2021-06" db="EMBL/GenBank/DDBJ databases">
        <title>Comparative genomics, transcriptomics and evolutionary studies reveal genomic signatures of adaptation to plant cell wall in hemibiotrophic fungi.</title>
        <authorList>
            <consortium name="DOE Joint Genome Institute"/>
            <person name="Baroncelli R."/>
            <person name="Diaz J.F."/>
            <person name="Benocci T."/>
            <person name="Peng M."/>
            <person name="Battaglia E."/>
            <person name="Haridas S."/>
            <person name="Andreopoulos W."/>
            <person name="Labutti K."/>
            <person name="Pangilinan J."/>
            <person name="Floch G.L."/>
            <person name="Makela M.R."/>
            <person name="Henrissat B."/>
            <person name="Grigoriev I.V."/>
            <person name="Crouch J.A."/>
            <person name="De Vries R.P."/>
            <person name="Sukno S.A."/>
            <person name="Thon M.R."/>
        </authorList>
    </citation>
    <scope>NUCLEOTIDE SEQUENCE</scope>
    <source>
        <strain evidence="2">CBS 125086</strain>
    </source>
</reference>
<protein>
    <submittedName>
        <fullName evidence="2">Uncharacterized protein</fullName>
    </submittedName>
</protein>
<keyword evidence="3" id="KW-1185">Reference proteome</keyword>
<proteinExistence type="predicted"/>
<name>A0AAD8PRF0_9PEZI</name>
<evidence type="ECO:0000313" key="2">
    <source>
        <dbReference type="EMBL" id="KAK1579379.1"/>
    </source>
</evidence>
<gene>
    <name evidence="2" type="ORF">LY79DRAFT_564369</name>
</gene>
<sequence>MEQNPLLLLQTPEQWPLWPDMDATFPPEYSASHELQANVLQSHETATLEPYRLQPTPNLMVADFPPSTPPDPDAGLDLDFGWCMHPATDGFNIPASYGGLTRDSPHFGSTTGKTMEPPSCFPVLDGALVSEPVPATTQSWSISRKNTRQQFPHMSSFQAHMESPQSHKQQPGAHKGNPRQNIANVAAQSSKSSLPVREGASVPGTSQASAYTKGNWGSTETKRSHSTGLDVPPLSDKTNSPMASPPAVNLSQPTRRAAASGLSREHLPSKKSYITEMRRGQRNDATRSSGSLQKRTRVDRAARLGSKADVTKLSVSVSDYQRHVMNLIELIKKEAV</sequence>
<dbReference type="EMBL" id="JAHLJV010000067">
    <property type="protein sequence ID" value="KAK1579379.1"/>
    <property type="molecule type" value="Genomic_DNA"/>
</dbReference>
<evidence type="ECO:0000313" key="3">
    <source>
        <dbReference type="Proteomes" id="UP001230504"/>
    </source>
</evidence>
<dbReference type="GeneID" id="85442887"/>
<accession>A0AAD8PRF0</accession>
<organism evidence="2 3">
    <name type="scientific">Colletotrichum navitas</name>
    <dbReference type="NCBI Taxonomy" id="681940"/>
    <lineage>
        <taxon>Eukaryota</taxon>
        <taxon>Fungi</taxon>
        <taxon>Dikarya</taxon>
        <taxon>Ascomycota</taxon>
        <taxon>Pezizomycotina</taxon>
        <taxon>Sordariomycetes</taxon>
        <taxon>Hypocreomycetidae</taxon>
        <taxon>Glomerellales</taxon>
        <taxon>Glomerellaceae</taxon>
        <taxon>Colletotrichum</taxon>
        <taxon>Colletotrichum graminicola species complex</taxon>
    </lineage>
</organism>
<feature type="region of interest" description="Disordered" evidence="1">
    <location>
        <begin position="157"/>
        <end position="300"/>
    </location>
</feature>
<evidence type="ECO:0000256" key="1">
    <source>
        <dbReference type="SAM" id="MobiDB-lite"/>
    </source>
</evidence>
<comment type="caution">
    <text evidence="2">The sequence shown here is derived from an EMBL/GenBank/DDBJ whole genome shotgun (WGS) entry which is preliminary data.</text>
</comment>
<dbReference type="AlphaFoldDB" id="A0AAD8PRF0"/>
<feature type="compositionally biased region" description="Polar residues" evidence="1">
    <location>
        <begin position="178"/>
        <end position="193"/>
    </location>
</feature>